<feature type="region of interest" description="Disordered" evidence="1">
    <location>
        <begin position="222"/>
        <end position="241"/>
    </location>
</feature>
<feature type="compositionally biased region" description="Acidic residues" evidence="1">
    <location>
        <begin position="230"/>
        <end position="241"/>
    </location>
</feature>
<keyword evidence="3" id="KW-1185">Reference proteome</keyword>
<dbReference type="Proteomes" id="UP000734511">
    <property type="component" value="Unassembled WGS sequence"/>
</dbReference>
<name>A0ABX0ZV24_9ACTN</name>
<accession>A0ABX0ZV24</accession>
<evidence type="ECO:0000313" key="3">
    <source>
        <dbReference type="Proteomes" id="UP000734511"/>
    </source>
</evidence>
<dbReference type="EMBL" id="JAATEJ010000022">
    <property type="protein sequence ID" value="NJP46497.1"/>
    <property type="molecule type" value="Genomic_DNA"/>
</dbReference>
<evidence type="ECO:0000256" key="1">
    <source>
        <dbReference type="SAM" id="MobiDB-lite"/>
    </source>
</evidence>
<evidence type="ECO:0000313" key="2">
    <source>
        <dbReference type="EMBL" id="NJP46497.1"/>
    </source>
</evidence>
<organism evidence="2 3">
    <name type="scientific">Actinacidiphila epipremni</name>
    <dbReference type="NCBI Taxonomy" id="2053013"/>
    <lineage>
        <taxon>Bacteria</taxon>
        <taxon>Bacillati</taxon>
        <taxon>Actinomycetota</taxon>
        <taxon>Actinomycetes</taxon>
        <taxon>Kitasatosporales</taxon>
        <taxon>Streptomycetaceae</taxon>
        <taxon>Actinacidiphila</taxon>
    </lineage>
</organism>
<dbReference type="Pfam" id="PF09485">
    <property type="entry name" value="CRISPR_Cse2"/>
    <property type="match status" value="1"/>
</dbReference>
<dbReference type="InterPro" id="IPR038287">
    <property type="entry name" value="Cse2_sf"/>
</dbReference>
<reference evidence="2 3" key="1">
    <citation type="submission" date="2020-03" db="EMBL/GenBank/DDBJ databases">
        <title>WGS of actinomycetes isolated from Thailand.</title>
        <authorList>
            <person name="Thawai C."/>
        </authorList>
    </citation>
    <scope>NUCLEOTIDE SEQUENCE [LARGE SCALE GENOMIC DNA]</scope>
    <source>
        <strain evidence="2 3">PRB2-1</strain>
    </source>
</reference>
<proteinExistence type="predicted"/>
<dbReference type="InterPro" id="IPR013382">
    <property type="entry name" value="CRISPR-assoc_prot_Cse2"/>
</dbReference>
<dbReference type="NCBIfam" id="TIGR02548">
    <property type="entry name" value="casB_cse2"/>
    <property type="match status" value="1"/>
</dbReference>
<comment type="caution">
    <text evidence="2">The sequence shown here is derived from an EMBL/GenBank/DDBJ whole genome shotgun (WGS) entry which is preliminary data.</text>
</comment>
<protein>
    <submittedName>
        <fullName evidence="2">Type I-E CRISPR-associated protein Cse2/CasB</fullName>
    </submittedName>
</protein>
<dbReference type="RefSeq" id="WP_167985354.1">
    <property type="nucleotide sequence ID" value="NZ_JAATEJ010000022.1"/>
</dbReference>
<dbReference type="Gene3D" id="1.10.520.40">
    <property type="entry name" value="CRISPR-associated protein Cse2"/>
    <property type="match status" value="1"/>
</dbReference>
<feature type="region of interest" description="Disordered" evidence="1">
    <location>
        <begin position="91"/>
        <end position="125"/>
    </location>
</feature>
<feature type="compositionally biased region" description="Basic and acidic residues" evidence="1">
    <location>
        <begin position="91"/>
        <end position="108"/>
    </location>
</feature>
<sequence length="241" mass="26827">MTTMTEPKSSVDRPNRYQAYVRWVEYICRTDPGARTILRKGLGRGLDDVRYVRGMHRILTRWLPQGADTPAAEQRAYYTVASLIAERPRHSFAHDEPEPEPSTEHADGRTPTAEPDDAPETGITGKLQGESLGAAFAAAVLAGGNSREIRQSTAETRLHLLTRQSLDGLHRHLPSAVRFLRDADAPVDYARLIADLTVWPALQGRISRRWLQDFYSPLAKSRNDAANAADADESQNPDTDQ</sequence>
<gene>
    <name evidence="2" type="primary">casB</name>
    <name evidence="2" type="ORF">HCN08_24255</name>
</gene>